<dbReference type="Proteomes" id="UP001595420">
    <property type="component" value="Unassembled WGS sequence"/>
</dbReference>
<reference evidence="2" key="1">
    <citation type="journal article" date="2019" name="Int. J. Syst. Evol. Microbiol.">
        <title>The Global Catalogue of Microorganisms (GCM) 10K type strain sequencing project: providing services to taxonomists for standard genome sequencing and annotation.</title>
        <authorList>
            <consortium name="The Broad Institute Genomics Platform"/>
            <consortium name="The Broad Institute Genome Sequencing Center for Infectious Disease"/>
            <person name="Wu L."/>
            <person name="Ma J."/>
        </authorList>
    </citation>
    <scope>NUCLEOTIDE SEQUENCE [LARGE SCALE GENOMIC DNA]</scope>
    <source>
        <strain evidence="2">CGMCC 1.16855</strain>
    </source>
</reference>
<dbReference type="Pfam" id="PF07237">
    <property type="entry name" value="DUF1428"/>
    <property type="match status" value="1"/>
</dbReference>
<dbReference type="PIRSF" id="PIRSF007028">
    <property type="entry name" value="UCP007028"/>
    <property type="match status" value="1"/>
</dbReference>
<evidence type="ECO:0000313" key="1">
    <source>
        <dbReference type="EMBL" id="MFC3002762.1"/>
    </source>
</evidence>
<comment type="caution">
    <text evidence="1">The sequence shown here is derived from an EMBL/GenBank/DDBJ whole genome shotgun (WGS) entry which is preliminary data.</text>
</comment>
<organism evidence="1 2">
    <name type="scientific">Falsiroseomonas tokyonensis</name>
    <dbReference type="NCBI Taxonomy" id="430521"/>
    <lineage>
        <taxon>Bacteria</taxon>
        <taxon>Pseudomonadati</taxon>
        <taxon>Pseudomonadota</taxon>
        <taxon>Alphaproteobacteria</taxon>
        <taxon>Acetobacterales</taxon>
        <taxon>Roseomonadaceae</taxon>
        <taxon>Falsiroseomonas</taxon>
    </lineage>
</organism>
<dbReference type="InterPro" id="IPR009874">
    <property type="entry name" value="DUF1428"/>
</dbReference>
<evidence type="ECO:0000313" key="2">
    <source>
        <dbReference type="Proteomes" id="UP001595420"/>
    </source>
</evidence>
<protein>
    <submittedName>
        <fullName evidence="1">DUF1428 domain-containing protein</fullName>
    </submittedName>
</protein>
<keyword evidence="2" id="KW-1185">Reference proteome</keyword>
<dbReference type="EMBL" id="JBHRSB010000008">
    <property type="protein sequence ID" value="MFC3002762.1"/>
    <property type="molecule type" value="Genomic_DNA"/>
</dbReference>
<accession>A0ABV7BYM5</accession>
<sequence length="120" mass="13237">MSYIDGMVAAVPATQRAAYLAHARLFQQLVQEFGALRAVECWGDDVPDGEVTDFRRAVQAGADEGVVLSWIEWPSRAIRDAGMQRLMQDARMKDTPMPFDGSRMIHGGFLPILDSQGEAP</sequence>
<gene>
    <name evidence="1" type="ORF">ACFOD3_22880</name>
</gene>
<proteinExistence type="predicted"/>
<dbReference type="RefSeq" id="WP_216838893.1">
    <property type="nucleotide sequence ID" value="NZ_JAFNJS010000008.1"/>
</dbReference>
<name>A0ABV7BYM5_9PROT</name>